<dbReference type="GO" id="GO:0000287">
    <property type="term" value="F:magnesium ion binding"/>
    <property type="evidence" value="ECO:0007669"/>
    <property type="project" value="TreeGrafter"/>
</dbReference>
<dbReference type="RefSeq" id="WP_013598740.1">
    <property type="nucleotide sequence ID" value="NC_015144.1"/>
</dbReference>
<dbReference type="InterPro" id="IPR036412">
    <property type="entry name" value="HAD-like_sf"/>
</dbReference>
<dbReference type="GO" id="GO:0050308">
    <property type="term" value="F:sugar-phosphatase activity"/>
    <property type="evidence" value="ECO:0007669"/>
    <property type="project" value="UniProtKB-EC"/>
</dbReference>
<name>F0NZK4_WEEVC</name>
<keyword evidence="2" id="KW-1185">Reference proteome</keyword>
<dbReference type="Gene3D" id="3.30.1240.10">
    <property type="match status" value="1"/>
</dbReference>
<dbReference type="NCBIfam" id="TIGR01484">
    <property type="entry name" value="HAD-SF-IIB"/>
    <property type="match status" value="1"/>
</dbReference>
<dbReference type="SFLD" id="SFLDG01144">
    <property type="entry name" value="C2.B.4:_PGP_Like"/>
    <property type="match status" value="1"/>
</dbReference>
<dbReference type="InterPro" id="IPR006379">
    <property type="entry name" value="HAD-SF_hydro_IIB"/>
</dbReference>
<dbReference type="NCBIfam" id="TIGR00099">
    <property type="entry name" value="Cof-subfamily"/>
    <property type="match status" value="1"/>
</dbReference>
<dbReference type="EC" id="3.1.3.23" evidence="1"/>
<dbReference type="Pfam" id="PF08282">
    <property type="entry name" value="Hydrolase_3"/>
    <property type="match status" value="1"/>
</dbReference>
<dbReference type="PANTHER" id="PTHR10000:SF8">
    <property type="entry name" value="HAD SUPERFAMILY HYDROLASE-LIKE, TYPE 3"/>
    <property type="match status" value="1"/>
</dbReference>
<dbReference type="PROSITE" id="PS01228">
    <property type="entry name" value="COF_1"/>
    <property type="match status" value="1"/>
</dbReference>
<dbReference type="EMBL" id="CP002455">
    <property type="protein sequence ID" value="ADX68351.1"/>
    <property type="molecule type" value="Genomic_DNA"/>
</dbReference>
<accession>F0NZK4</accession>
<dbReference type="SUPFAM" id="SSF56784">
    <property type="entry name" value="HAD-like"/>
    <property type="match status" value="1"/>
</dbReference>
<reference evidence="2" key="2">
    <citation type="journal article" date="2011" name="Stand. Genomic Sci.">
        <title>Complete genome sequence of Weeksella virosa type strain (9751T).</title>
        <authorList>
            <person name="Lang E."/>
            <person name="Teshima H."/>
            <person name="Lucas S."/>
            <person name="Lapidus A."/>
            <person name="Hammon N."/>
            <person name="Deshpande S."/>
            <person name="Nolan M."/>
            <person name="Cheng J."/>
            <person name="Pitluck S."/>
            <person name="Liolios K."/>
            <person name="Pagani I."/>
            <person name="Mikhailova N."/>
            <person name="Ivanova N."/>
            <person name="Mavromatis K."/>
            <person name="Pati A."/>
            <person name="Tapia R."/>
            <person name="Han C."/>
            <person name="Goodwin L."/>
            <person name="Chen A."/>
            <person name="Palaniappan K."/>
            <person name="Land M."/>
            <person name="Hauser L."/>
            <person name="Chang Y."/>
            <person name="Jeffries C."/>
            <person name="Brambilla E."/>
            <person name="Kopitz M."/>
            <person name="Rohde M."/>
            <person name="Goker M."/>
            <person name="Tindall B."/>
            <person name="Detter J."/>
            <person name="Woyke T."/>
            <person name="Bristow J."/>
            <person name="Eisen J."/>
            <person name="Markowitz V."/>
            <person name="Hugenholtz P."/>
            <person name="Klenk H."/>
            <person name="Kyrpides N."/>
        </authorList>
    </citation>
    <scope>NUCLEOTIDE SEQUENCE [LARGE SCALE GENOMIC DNA]</scope>
    <source>
        <strain evidence="2">ATCC 43766 / DSM 16922 / JCM 21250 / NBRC 16016 / NCTC 11634 / CL345/78</strain>
    </source>
</reference>
<organism evidence="1 2">
    <name type="scientific">Weeksella virosa (strain ATCC 43766 / DSM 16922 / JCM 21250 / CCUG 30538 / CDC 9751 / IAM 14551 / NBRC 16016 / NCTC 11634 / CL345/78)</name>
    <dbReference type="NCBI Taxonomy" id="865938"/>
    <lineage>
        <taxon>Bacteria</taxon>
        <taxon>Pseudomonadati</taxon>
        <taxon>Bacteroidota</taxon>
        <taxon>Flavobacteriia</taxon>
        <taxon>Flavobacteriales</taxon>
        <taxon>Weeksellaceae</taxon>
        <taxon>Weeksella</taxon>
    </lineage>
</organism>
<dbReference type="InterPro" id="IPR023214">
    <property type="entry name" value="HAD_sf"/>
</dbReference>
<dbReference type="STRING" id="865938.Weevi_1654"/>
<keyword evidence="1" id="KW-0378">Hydrolase</keyword>
<dbReference type="CDD" id="cd07518">
    <property type="entry name" value="HAD_YbiV-Like"/>
    <property type="match status" value="1"/>
</dbReference>
<dbReference type="AlphaFoldDB" id="F0NZK4"/>
<sequence length="266" mass="30565">MKGKVKLVVSDMDGTLLNDQHQLHPEFFEVYRKLRNQGILFVPASGRQYYSLLHYFHPIQEEIGFIAENGSYVTFQNKVLFTDTLPIEKVTEIVLLTRQIPLANSVVCGTQHAYVESKNSDFIELFQNFYYQNLLVDNVLDYLSEDQIIKVAVHHPKNAEKYLYPALQHLDQKGLKVVVSGKNWIDIMNEHTNKGKALRKLQQALGISPEETIVFGDYLNDIEMLQEAYYSFAMENAHPLVKEIARLQTGNNNEFAVVEVLKSLLD</sequence>
<dbReference type="Proteomes" id="UP000008641">
    <property type="component" value="Chromosome"/>
</dbReference>
<dbReference type="OrthoDB" id="9814970at2"/>
<proteinExistence type="predicted"/>
<reference evidence="1 2" key="1">
    <citation type="journal article" date="2011" name="Stand. Genomic Sci.">
        <title>Complete genome sequence of Weeksella virosa type strain (9751).</title>
        <authorList>
            <person name="Lang E."/>
            <person name="Teshima H."/>
            <person name="Lucas S."/>
            <person name="Lapidus A."/>
            <person name="Hammon N."/>
            <person name="Deshpande S."/>
            <person name="Nolan M."/>
            <person name="Cheng J.F."/>
            <person name="Pitluck S."/>
            <person name="Liolios K."/>
            <person name="Pagani I."/>
            <person name="Mikhailova N."/>
            <person name="Ivanova N."/>
            <person name="Mavromatis K."/>
            <person name="Pati A."/>
            <person name="Tapia R."/>
            <person name="Han C."/>
            <person name="Goodwin L."/>
            <person name="Chen A."/>
            <person name="Palaniappan K."/>
            <person name="Land M."/>
            <person name="Hauser L."/>
            <person name="Chang Y.J."/>
            <person name="Jeffries C.D."/>
            <person name="Brambilla E.M."/>
            <person name="Kopitz M."/>
            <person name="Rohde M."/>
            <person name="Goker M."/>
            <person name="Tindall B.J."/>
            <person name="Detter J.C."/>
            <person name="Woyke T."/>
            <person name="Bristow J."/>
            <person name="Eisen J.A."/>
            <person name="Markowitz V."/>
            <person name="Hugenholtz P."/>
            <person name="Klenk H.P."/>
            <person name="Kyrpides N.C."/>
        </authorList>
    </citation>
    <scope>NUCLEOTIDE SEQUENCE [LARGE SCALE GENOMIC DNA]</scope>
    <source>
        <strain evidence="2">ATCC 43766 / DSM 16922 / JCM 21250 / NBRC 16016 / NCTC 11634 / CL345/78</strain>
    </source>
</reference>
<dbReference type="InterPro" id="IPR000150">
    <property type="entry name" value="Cof"/>
</dbReference>
<dbReference type="SFLD" id="SFLDG01140">
    <property type="entry name" value="C2.B:_Phosphomannomutase_and_P"/>
    <property type="match status" value="1"/>
</dbReference>
<dbReference type="SFLD" id="SFLDS00003">
    <property type="entry name" value="Haloacid_Dehalogenase"/>
    <property type="match status" value="1"/>
</dbReference>
<evidence type="ECO:0000313" key="1">
    <source>
        <dbReference type="EMBL" id="ADX68351.1"/>
    </source>
</evidence>
<protein>
    <submittedName>
        <fullName evidence="1">Cof-like hydrolase</fullName>
        <ecNumber evidence="1">3.1.3.23</ecNumber>
    </submittedName>
</protein>
<dbReference type="PANTHER" id="PTHR10000">
    <property type="entry name" value="PHOSPHOSERINE PHOSPHATASE"/>
    <property type="match status" value="1"/>
</dbReference>
<dbReference type="eggNOG" id="COG0561">
    <property type="taxonomic scope" value="Bacteria"/>
</dbReference>
<gene>
    <name evidence="1" type="ordered locus">Weevi_1654</name>
</gene>
<dbReference type="KEGG" id="wvi:Weevi_1654"/>
<evidence type="ECO:0000313" key="2">
    <source>
        <dbReference type="Proteomes" id="UP000008641"/>
    </source>
</evidence>
<dbReference type="GO" id="GO:0005829">
    <property type="term" value="C:cytosol"/>
    <property type="evidence" value="ECO:0007669"/>
    <property type="project" value="TreeGrafter"/>
</dbReference>
<dbReference type="Gene3D" id="3.40.50.1000">
    <property type="entry name" value="HAD superfamily/HAD-like"/>
    <property type="match status" value="1"/>
</dbReference>
<dbReference type="HOGENOM" id="CLU_044146_5_1_10"/>